<comment type="caution">
    <text evidence="6">The sequence shown here is derived from an EMBL/GenBank/DDBJ whole genome shotgun (WGS) entry which is preliminary data.</text>
</comment>
<comment type="function">
    <text evidence="4">Required for resistance to DNA-damaging agents.</text>
</comment>
<dbReference type="SUPFAM" id="SSF52402">
    <property type="entry name" value="Adenine nucleotide alpha hydrolases-like"/>
    <property type="match status" value="2"/>
</dbReference>
<keyword evidence="3" id="KW-0963">Cytoplasm</keyword>
<dbReference type="Proteomes" id="UP000640333">
    <property type="component" value="Unassembled WGS sequence"/>
</dbReference>
<evidence type="ECO:0000256" key="1">
    <source>
        <dbReference type="ARBA" id="ARBA00004496"/>
    </source>
</evidence>
<dbReference type="Gene3D" id="3.40.50.12370">
    <property type="match status" value="1"/>
</dbReference>
<accession>A0A8J7K6D8</accession>
<dbReference type="PRINTS" id="PR01438">
    <property type="entry name" value="UNVRSLSTRESS"/>
</dbReference>
<feature type="domain" description="UspA" evidence="5">
    <location>
        <begin position="155"/>
        <end position="268"/>
    </location>
</feature>
<evidence type="ECO:0000259" key="5">
    <source>
        <dbReference type="Pfam" id="PF00582"/>
    </source>
</evidence>
<comment type="similarity">
    <text evidence="2">Belongs to the universal stress protein A family.</text>
</comment>
<dbReference type="PANTHER" id="PTHR47892:SF1">
    <property type="entry name" value="UNIVERSAL STRESS PROTEIN E"/>
    <property type="match status" value="1"/>
</dbReference>
<dbReference type="CDD" id="cd00293">
    <property type="entry name" value="USP-like"/>
    <property type="match status" value="1"/>
</dbReference>
<proteinExistence type="inferred from homology"/>
<dbReference type="InterPro" id="IPR006016">
    <property type="entry name" value="UspA"/>
</dbReference>
<evidence type="ECO:0000256" key="3">
    <source>
        <dbReference type="ARBA" id="ARBA00022490"/>
    </source>
</evidence>
<comment type="subcellular location">
    <subcellularLocation>
        <location evidence="1">Cytoplasm</location>
    </subcellularLocation>
</comment>
<protein>
    <submittedName>
        <fullName evidence="6">Universal stress protein</fullName>
    </submittedName>
</protein>
<evidence type="ECO:0000313" key="6">
    <source>
        <dbReference type="EMBL" id="MBE9396746.1"/>
    </source>
</evidence>
<gene>
    <name evidence="6" type="ORF">IOQ59_05655</name>
</gene>
<evidence type="ECO:0000256" key="4">
    <source>
        <dbReference type="ARBA" id="ARBA00037131"/>
    </source>
</evidence>
<sequence length="287" mass="31779">MLFSKRILVVLDSGPQSRNALHRALLIAERMVCDLELIWVGKSTPWSGIEADMDALAKTEIRFTQEVVTDDLIDAVCKRWKQDHFALLVKGCDPRHSSRKLLAPRDWKLLRNTPCPVLLVKHDHHWAHGRILAAVNTTTHNPALRANNQGILMLAGFIARALDVPLHAVIATPPAMQGAEPEMQSQVLIDQRAQRCAEKVLSDMNLTVDQLHIGEGPPEHWIPNVSKEIDASLVVIGTHARRGMSAALLGNTAERILDRLNTDILVLRAGLSEPLKPLIKEVDTAVS</sequence>
<evidence type="ECO:0000256" key="2">
    <source>
        <dbReference type="ARBA" id="ARBA00008791"/>
    </source>
</evidence>
<dbReference type="RefSeq" id="WP_193952300.1">
    <property type="nucleotide sequence ID" value="NZ_JADEYS010000004.1"/>
</dbReference>
<dbReference type="InterPro" id="IPR006015">
    <property type="entry name" value="Universal_stress_UspA"/>
</dbReference>
<dbReference type="EMBL" id="JADEYS010000004">
    <property type="protein sequence ID" value="MBE9396746.1"/>
    <property type="molecule type" value="Genomic_DNA"/>
</dbReference>
<dbReference type="AlphaFoldDB" id="A0A8J7K6D8"/>
<reference evidence="6" key="1">
    <citation type="submission" date="2020-10" db="EMBL/GenBank/DDBJ databases">
        <title>Bacterium isolated from coastal waters sediment.</title>
        <authorList>
            <person name="Chen R.-J."/>
            <person name="Lu D.-C."/>
            <person name="Zhu K.-L."/>
            <person name="Du Z.-J."/>
        </authorList>
    </citation>
    <scope>NUCLEOTIDE SEQUENCE</scope>
    <source>
        <strain evidence="6">N1Y112</strain>
    </source>
</reference>
<keyword evidence="7" id="KW-1185">Reference proteome</keyword>
<dbReference type="Pfam" id="PF00582">
    <property type="entry name" value="Usp"/>
    <property type="match status" value="1"/>
</dbReference>
<dbReference type="GO" id="GO:0005737">
    <property type="term" value="C:cytoplasm"/>
    <property type="evidence" value="ECO:0007669"/>
    <property type="project" value="UniProtKB-SubCell"/>
</dbReference>
<dbReference type="PANTHER" id="PTHR47892">
    <property type="entry name" value="UNIVERSAL STRESS PROTEIN E"/>
    <property type="match status" value="1"/>
</dbReference>
<name>A0A8J7K6D8_9GAMM</name>
<organism evidence="6 7">
    <name type="scientific">Pontibacterium sinense</name>
    <dbReference type="NCBI Taxonomy" id="2781979"/>
    <lineage>
        <taxon>Bacteria</taxon>
        <taxon>Pseudomonadati</taxon>
        <taxon>Pseudomonadota</taxon>
        <taxon>Gammaproteobacteria</taxon>
        <taxon>Oceanospirillales</taxon>
        <taxon>Oceanospirillaceae</taxon>
        <taxon>Pontibacterium</taxon>
    </lineage>
</organism>
<evidence type="ECO:0000313" key="7">
    <source>
        <dbReference type="Proteomes" id="UP000640333"/>
    </source>
</evidence>